<sequence length="136" mass="14676">MKASIEWDGEQRFRARSESGHEILMDGDRGKTGPSPMETVLMAAGSCSSVDVVGILEKARQAVTGCRVELSAKRAEGPPSVFTEIHMHFIVTGEDVGEHHVERAVRLSADKYCSVSIMLGHSVKVSHSSEVRATGP</sequence>
<dbReference type="EMBL" id="JALJYF010000002">
    <property type="protein sequence ID" value="MCP1728429.1"/>
    <property type="molecule type" value="Genomic_DNA"/>
</dbReference>
<evidence type="ECO:0000313" key="1">
    <source>
        <dbReference type="EMBL" id="MCP1728429.1"/>
    </source>
</evidence>
<dbReference type="Gene3D" id="3.30.300.20">
    <property type="match status" value="1"/>
</dbReference>
<gene>
    <name evidence="1" type="ORF">J2T60_002429</name>
</gene>
<dbReference type="SUPFAM" id="SSF82784">
    <property type="entry name" value="OsmC-like"/>
    <property type="match status" value="1"/>
</dbReference>
<dbReference type="NCBIfam" id="NF008009">
    <property type="entry name" value="PRK10738.1"/>
    <property type="match status" value="1"/>
</dbReference>
<dbReference type="InterPro" id="IPR003718">
    <property type="entry name" value="OsmC/Ohr_fam"/>
</dbReference>
<organism evidence="1 2">
    <name type="scientific">Natronospira proteinivora</name>
    <dbReference type="NCBI Taxonomy" id="1807133"/>
    <lineage>
        <taxon>Bacteria</taxon>
        <taxon>Pseudomonadati</taxon>
        <taxon>Pseudomonadota</taxon>
        <taxon>Gammaproteobacteria</taxon>
        <taxon>Natronospirales</taxon>
        <taxon>Natronospiraceae</taxon>
        <taxon>Natronospira</taxon>
    </lineage>
</organism>
<name>A0ABT1GAS3_9GAMM</name>
<dbReference type="Proteomes" id="UP001523550">
    <property type="component" value="Unassembled WGS sequence"/>
</dbReference>
<evidence type="ECO:0000313" key="2">
    <source>
        <dbReference type="Proteomes" id="UP001523550"/>
    </source>
</evidence>
<dbReference type="PANTHER" id="PTHR34352">
    <property type="entry name" value="PROTEIN YHFA"/>
    <property type="match status" value="1"/>
</dbReference>
<proteinExistence type="predicted"/>
<comment type="caution">
    <text evidence="1">The sequence shown here is derived from an EMBL/GenBank/DDBJ whole genome shotgun (WGS) entry which is preliminary data.</text>
</comment>
<dbReference type="PANTHER" id="PTHR34352:SF1">
    <property type="entry name" value="PROTEIN YHFA"/>
    <property type="match status" value="1"/>
</dbReference>
<dbReference type="InterPro" id="IPR015946">
    <property type="entry name" value="KH_dom-like_a/b"/>
</dbReference>
<protein>
    <submittedName>
        <fullName evidence="1">Redox protein</fullName>
    </submittedName>
</protein>
<dbReference type="Pfam" id="PF02566">
    <property type="entry name" value="OsmC"/>
    <property type="match status" value="1"/>
</dbReference>
<reference evidence="1 2" key="1">
    <citation type="submission" date="2022-03" db="EMBL/GenBank/DDBJ databases">
        <title>Genomic Encyclopedia of Type Strains, Phase III (KMG-III): the genomes of soil and plant-associated and newly described type strains.</title>
        <authorList>
            <person name="Whitman W."/>
        </authorList>
    </citation>
    <scope>NUCLEOTIDE SEQUENCE [LARGE SCALE GENOMIC DNA]</scope>
    <source>
        <strain evidence="1 2">BSker1</strain>
    </source>
</reference>
<accession>A0ABT1GAS3</accession>
<keyword evidence="2" id="KW-1185">Reference proteome</keyword>
<dbReference type="Gene3D" id="2.20.25.10">
    <property type="match status" value="1"/>
</dbReference>
<dbReference type="RefSeq" id="WP_253450555.1">
    <property type="nucleotide sequence ID" value="NZ_JALJYF010000002.1"/>
</dbReference>
<dbReference type="InterPro" id="IPR036102">
    <property type="entry name" value="OsmC/Ohrsf"/>
</dbReference>